<dbReference type="AlphaFoldDB" id="A0A0H1B5Z0"/>
<reference evidence="2" key="1">
    <citation type="journal article" date="2015" name="PLoS Genet.">
        <title>The dynamic genome and transcriptome of the human fungal pathogen Blastomyces and close relative Emmonsia.</title>
        <authorList>
            <person name="Munoz J.F."/>
            <person name="Gauthier G.M."/>
            <person name="Desjardins C.A."/>
            <person name="Gallo J.E."/>
            <person name="Holder J."/>
            <person name="Sullivan T.D."/>
            <person name="Marty A.J."/>
            <person name="Carmen J.C."/>
            <person name="Chen Z."/>
            <person name="Ding L."/>
            <person name="Gujja S."/>
            <person name="Magrini V."/>
            <person name="Misas E."/>
            <person name="Mitreva M."/>
            <person name="Priest M."/>
            <person name="Saif S."/>
            <person name="Whiston E.A."/>
            <person name="Young S."/>
            <person name="Zeng Q."/>
            <person name="Goldman W.E."/>
            <person name="Mardis E.R."/>
            <person name="Taylor J.W."/>
            <person name="McEwen J.G."/>
            <person name="Clay O.K."/>
            <person name="Klein B.S."/>
            <person name="Cuomo C.A."/>
        </authorList>
    </citation>
    <scope>NUCLEOTIDE SEQUENCE [LARGE SCALE GENOMIC DNA]</scope>
    <source>
        <strain evidence="2">UAMH 139</strain>
    </source>
</reference>
<keyword evidence="2" id="KW-1185">Reference proteome</keyword>
<dbReference type="EMBL" id="LDEV01003132">
    <property type="protein sequence ID" value="KLJ06407.1"/>
    <property type="molecule type" value="Genomic_DNA"/>
</dbReference>
<evidence type="ECO:0000313" key="1">
    <source>
        <dbReference type="EMBL" id="KLJ06407.1"/>
    </source>
</evidence>
<sequence>MPNTDAIEQRGVRFKFNRTRDAHRVDAVKQGGRQHKGRKFEVASAVDIASAAEVGGERSQAVALQPLRGFNSNSNK</sequence>
<evidence type="ECO:0000313" key="2">
    <source>
        <dbReference type="Proteomes" id="UP000053573"/>
    </source>
</evidence>
<proteinExistence type="predicted"/>
<gene>
    <name evidence="1" type="ORF">EMPG_10188</name>
</gene>
<accession>A0A0H1B5Z0</accession>
<protein>
    <submittedName>
        <fullName evidence="1">Uncharacterized protein</fullName>
    </submittedName>
</protein>
<dbReference type="Proteomes" id="UP000053573">
    <property type="component" value="Unassembled WGS sequence"/>
</dbReference>
<comment type="caution">
    <text evidence="1">The sequence shown here is derived from an EMBL/GenBank/DDBJ whole genome shotgun (WGS) entry which is preliminary data.</text>
</comment>
<organism evidence="1 2">
    <name type="scientific">Blastomyces silverae</name>
    <dbReference type="NCBI Taxonomy" id="2060906"/>
    <lineage>
        <taxon>Eukaryota</taxon>
        <taxon>Fungi</taxon>
        <taxon>Dikarya</taxon>
        <taxon>Ascomycota</taxon>
        <taxon>Pezizomycotina</taxon>
        <taxon>Eurotiomycetes</taxon>
        <taxon>Eurotiomycetidae</taxon>
        <taxon>Onygenales</taxon>
        <taxon>Ajellomycetaceae</taxon>
        <taxon>Blastomyces</taxon>
    </lineage>
</organism>
<name>A0A0H1B5Z0_9EURO</name>